<name>A0A8K0GX84_9ROSA</name>
<reference evidence="1" key="1">
    <citation type="submission" date="2020-03" db="EMBL/GenBank/DDBJ databases">
        <title>A high-quality chromosome-level genome assembly of a woody plant with both climbing and erect habits, Rhamnella rubrinervis.</title>
        <authorList>
            <person name="Lu Z."/>
            <person name="Yang Y."/>
            <person name="Zhu X."/>
            <person name="Sun Y."/>
        </authorList>
    </citation>
    <scope>NUCLEOTIDE SEQUENCE</scope>
    <source>
        <strain evidence="1">BYM</strain>
        <tissue evidence="1">Leaf</tissue>
    </source>
</reference>
<dbReference type="Proteomes" id="UP000796880">
    <property type="component" value="Unassembled WGS sequence"/>
</dbReference>
<keyword evidence="2" id="KW-1185">Reference proteome</keyword>
<dbReference type="EMBL" id="VOIH02000007">
    <property type="protein sequence ID" value="KAF3441238.1"/>
    <property type="molecule type" value="Genomic_DNA"/>
</dbReference>
<dbReference type="AlphaFoldDB" id="A0A8K0GX84"/>
<comment type="caution">
    <text evidence="1">The sequence shown here is derived from an EMBL/GenBank/DDBJ whole genome shotgun (WGS) entry which is preliminary data.</text>
</comment>
<gene>
    <name evidence="1" type="ORF">FNV43_RR15151</name>
</gene>
<proteinExistence type="predicted"/>
<organism evidence="1 2">
    <name type="scientific">Rhamnella rubrinervis</name>
    <dbReference type="NCBI Taxonomy" id="2594499"/>
    <lineage>
        <taxon>Eukaryota</taxon>
        <taxon>Viridiplantae</taxon>
        <taxon>Streptophyta</taxon>
        <taxon>Embryophyta</taxon>
        <taxon>Tracheophyta</taxon>
        <taxon>Spermatophyta</taxon>
        <taxon>Magnoliopsida</taxon>
        <taxon>eudicotyledons</taxon>
        <taxon>Gunneridae</taxon>
        <taxon>Pentapetalae</taxon>
        <taxon>rosids</taxon>
        <taxon>fabids</taxon>
        <taxon>Rosales</taxon>
        <taxon>Rhamnaceae</taxon>
        <taxon>rhamnoid group</taxon>
        <taxon>Rhamneae</taxon>
        <taxon>Rhamnella</taxon>
    </lineage>
</organism>
<evidence type="ECO:0000313" key="2">
    <source>
        <dbReference type="Proteomes" id="UP000796880"/>
    </source>
</evidence>
<accession>A0A8K0GX84</accession>
<evidence type="ECO:0000313" key="1">
    <source>
        <dbReference type="EMBL" id="KAF3441238.1"/>
    </source>
</evidence>
<sequence>MRRIIEALVSQAESSSSSIVDTPVFNQAVKEASKVINDHVDSVAQNMEQDLALQLKEKEKLLLERVKLLTGKDYLIQQKRELIHLLARRLCEFGVCEFEKSQRKKSEEAISCRSIFVIIMGMTRRNAPLHSELFVKQDMHLDNLEATLSNVTAKIQDIAKDTGMVKKRRDV</sequence>
<protein>
    <submittedName>
        <fullName evidence="1">Uncharacterized protein</fullName>
    </submittedName>
</protein>